<name>A0A4C1YDW9_EUMVA</name>
<sequence>MKRYLLSTTAISTMLYNVRTKDETQSQPDVETQFQPDVEPLLQSPLQQQVRSSLQSVPSSSLAGPSSTPVYSRPNKAKKKGSLDIDEAQNKIPQTLDTEPNVKR</sequence>
<protein>
    <submittedName>
        <fullName evidence="2">Uncharacterized protein</fullName>
    </submittedName>
</protein>
<feature type="region of interest" description="Disordered" evidence="1">
    <location>
        <begin position="22"/>
        <end position="104"/>
    </location>
</feature>
<evidence type="ECO:0000313" key="2">
    <source>
        <dbReference type="EMBL" id="GBP72839.1"/>
    </source>
</evidence>
<dbReference type="EMBL" id="BGZK01001157">
    <property type="protein sequence ID" value="GBP72839.1"/>
    <property type="molecule type" value="Genomic_DNA"/>
</dbReference>
<reference evidence="2 3" key="1">
    <citation type="journal article" date="2019" name="Commun. Biol.">
        <title>The bagworm genome reveals a unique fibroin gene that provides high tensile strength.</title>
        <authorList>
            <person name="Kono N."/>
            <person name="Nakamura H."/>
            <person name="Ohtoshi R."/>
            <person name="Tomita M."/>
            <person name="Numata K."/>
            <person name="Arakawa K."/>
        </authorList>
    </citation>
    <scope>NUCLEOTIDE SEQUENCE [LARGE SCALE GENOMIC DNA]</scope>
</reference>
<dbReference type="Proteomes" id="UP000299102">
    <property type="component" value="Unassembled WGS sequence"/>
</dbReference>
<proteinExistence type="predicted"/>
<feature type="compositionally biased region" description="Low complexity" evidence="1">
    <location>
        <begin position="40"/>
        <end position="69"/>
    </location>
</feature>
<feature type="compositionally biased region" description="Polar residues" evidence="1">
    <location>
        <begin position="25"/>
        <end position="35"/>
    </location>
</feature>
<dbReference type="AlphaFoldDB" id="A0A4C1YDW9"/>
<organism evidence="2 3">
    <name type="scientific">Eumeta variegata</name>
    <name type="common">Bagworm moth</name>
    <name type="synonym">Eumeta japonica</name>
    <dbReference type="NCBI Taxonomy" id="151549"/>
    <lineage>
        <taxon>Eukaryota</taxon>
        <taxon>Metazoa</taxon>
        <taxon>Ecdysozoa</taxon>
        <taxon>Arthropoda</taxon>
        <taxon>Hexapoda</taxon>
        <taxon>Insecta</taxon>
        <taxon>Pterygota</taxon>
        <taxon>Neoptera</taxon>
        <taxon>Endopterygota</taxon>
        <taxon>Lepidoptera</taxon>
        <taxon>Glossata</taxon>
        <taxon>Ditrysia</taxon>
        <taxon>Tineoidea</taxon>
        <taxon>Psychidae</taxon>
        <taxon>Oiketicinae</taxon>
        <taxon>Eumeta</taxon>
    </lineage>
</organism>
<comment type="caution">
    <text evidence="2">The sequence shown here is derived from an EMBL/GenBank/DDBJ whole genome shotgun (WGS) entry which is preliminary data.</text>
</comment>
<evidence type="ECO:0000313" key="3">
    <source>
        <dbReference type="Proteomes" id="UP000299102"/>
    </source>
</evidence>
<accession>A0A4C1YDW9</accession>
<keyword evidence="3" id="KW-1185">Reference proteome</keyword>
<gene>
    <name evidence="2" type="ORF">EVAR_40340_1</name>
</gene>
<evidence type="ECO:0000256" key="1">
    <source>
        <dbReference type="SAM" id="MobiDB-lite"/>
    </source>
</evidence>